<feature type="transmembrane region" description="Helical" evidence="1">
    <location>
        <begin position="130"/>
        <end position="153"/>
    </location>
</feature>
<sequence>MAEEHEDRPSLDAVYSALAARRSQFDNLLWQAPVLSLTAQAFLMTTALGGGVTRYARTVACVLSIVVALLSIQILTRHRQAEVTDAHWLADLERAGNPTLQVHGTEWRKRRNTTSPDAGVFNPFARLPGYFTWAAGMSLFGVASLLTLVIEWVRPDLLQP</sequence>
<keyword evidence="3" id="KW-1185">Reference proteome</keyword>
<feature type="transmembrane region" description="Helical" evidence="1">
    <location>
        <begin position="55"/>
        <end position="75"/>
    </location>
</feature>
<accession>A0ABP4W4L1</accession>
<reference evidence="3" key="1">
    <citation type="journal article" date="2019" name="Int. J. Syst. Evol. Microbiol.">
        <title>The Global Catalogue of Microorganisms (GCM) 10K type strain sequencing project: providing services to taxonomists for standard genome sequencing and annotation.</title>
        <authorList>
            <consortium name="The Broad Institute Genomics Platform"/>
            <consortium name="The Broad Institute Genome Sequencing Center for Infectious Disease"/>
            <person name="Wu L."/>
            <person name="Ma J."/>
        </authorList>
    </citation>
    <scope>NUCLEOTIDE SEQUENCE [LARGE SCALE GENOMIC DNA]</scope>
    <source>
        <strain evidence="3">JCM 15591</strain>
    </source>
</reference>
<evidence type="ECO:0000313" key="2">
    <source>
        <dbReference type="EMBL" id="GAA1745503.1"/>
    </source>
</evidence>
<proteinExistence type="predicted"/>
<comment type="caution">
    <text evidence="2">The sequence shown here is derived from an EMBL/GenBank/DDBJ whole genome shotgun (WGS) entry which is preliminary data.</text>
</comment>
<protein>
    <submittedName>
        <fullName evidence="2">Uncharacterized protein</fullName>
    </submittedName>
</protein>
<organism evidence="2 3">
    <name type="scientific">Nostocoides vanveenii</name>
    <dbReference type="NCBI Taxonomy" id="330835"/>
    <lineage>
        <taxon>Bacteria</taxon>
        <taxon>Bacillati</taxon>
        <taxon>Actinomycetota</taxon>
        <taxon>Actinomycetes</taxon>
        <taxon>Micrococcales</taxon>
        <taxon>Intrasporangiaceae</taxon>
        <taxon>Nostocoides</taxon>
    </lineage>
</organism>
<evidence type="ECO:0000256" key="1">
    <source>
        <dbReference type="SAM" id="Phobius"/>
    </source>
</evidence>
<name>A0ABP4W4L1_9MICO</name>
<dbReference type="Proteomes" id="UP001501475">
    <property type="component" value="Unassembled WGS sequence"/>
</dbReference>
<dbReference type="RefSeq" id="WP_344061021.1">
    <property type="nucleotide sequence ID" value="NZ_BAAAPN010000006.1"/>
</dbReference>
<keyword evidence="1" id="KW-1133">Transmembrane helix</keyword>
<evidence type="ECO:0000313" key="3">
    <source>
        <dbReference type="Proteomes" id="UP001501475"/>
    </source>
</evidence>
<keyword evidence="1" id="KW-0472">Membrane</keyword>
<gene>
    <name evidence="2" type="ORF">GCM10009810_02640</name>
</gene>
<feature type="transmembrane region" description="Helical" evidence="1">
    <location>
        <begin position="28"/>
        <end position="48"/>
    </location>
</feature>
<keyword evidence="1" id="KW-0812">Transmembrane</keyword>
<dbReference type="EMBL" id="BAAAPN010000006">
    <property type="protein sequence ID" value="GAA1745503.1"/>
    <property type="molecule type" value="Genomic_DNA"/>
</dbReference>